<reference evidence="1 2" key="1">
    <citation type="submission" date="2016-08" db="EMBL/GenBank/DDBJ databases">
        <title>Draft genome of the agarase producing Sphingomonas sp. MCT13.</title>
        <authorList>
            <person name="D'Andrea M.M."/>
            <person name="Rossolini G.M."/>
            <person name="Thaller M.C."/>
        </authorList>
    </citation>
    <scope>NUCLEOTIDE SEQUENCE [LARGE SCALE GENOMIC DNA]</scope>
    <source>
        <strain evidence="1 2">MCT13</strain>
    </source>
</reference>
<dbReference type="STRING" id="1888892.BFL28_12150"/>
<keyword evidence="2" id="KW-1185">Reference proteome</keyword>
<dbReference type="RefSeq" id="WP_069319279.1">
    <property type="nucleotide sequence ID" value="NZ_MDDS01000008.1"/>
</dbReference>
<name>A0A1E3LZD8_9SPHN</name>
<organism evidence="1 2">
    <name type="scientific">Sphingomonas turrisvirgatae</name>
    <dbReference type="NCBI Taxonomy" id="1888892"/>
    <lineage>
        <taxon>Bacteria</taxon>
        <taxon>Pseudomonadati</taxon>
        <taxon>Pseudomonadota</taxon>
        <taxon>Alphaproteobacteria</taxon>
        <taxon>Sphingomonadales</taxon>
        <taxon>Sphingomonadaceae</taxon>
        <taxon>Sphingomonas</taxon>
    </lineage>
</organism>
<gene>
    <name evidence="1" type="ORF">BFL28_12150</name>
</gene>
<dbReference type="AlphaFoldDB" id="A0A1E3LZD8"/>
<dbReference type="Proteomes" id="UP000094487">
    <property type="component" value="Unassembled WGS sequence"/>
</dbReference>
<comment type="caution">
    <text evidence="1">The sequence shown here is derived from an EMBL/GenBank/DDBJ whole genome shotgun (WGS) entry which is preliminary data.</text>
</comment>
<sequence length="172" mass="18603">MSKMIHRLDIGSPMVRAMLGLLPYCSPPAILEPHPQSTLPPGCIELPSMRLILAGVTGPVEPTLAEAESIARAADCDMLIVSIRANAVGRALRYDALFIQRDRTEFALDLLFWTLPHRMAALVPIDKRAAAVIIGRSTLIHSDAMPYADAAERAAGIARGASEQRLALWGEP</sequence>
<dbReference type="EMBL" id="MDDS01000008">
    <property type="protein sequence ID" value="ODP39104.1"/>
    <property type="molecule type" value="Genomic_DNA"/>
</dbReference>
<evidence type="ECO:0000313" key="1">
    <source>
        <dbReference type="EMBL" id="ODP39104.1"/>
    </source>
</evidence>
<protein>
    <submittedName>
        <fullName evidence="1">Uncharacterized protein</fullName>
    </submittedName>
</protein>
<accession>A0A1E3LZD8</accession>
<evidence type="ECO:0000313" key="2">
    <source>
        <dbReference type="Proteomes" id="UP000094487"/>
    </source>
</evidence>
<proteinExistence type="predicted"/>